<gene>
    <name evidence="10" type="ORF">LCGC14_0536520</name>
</gene>
<evidence type="ECO:0000256" key="1">
    <source>
        <dbReference type="ARBA" id="ARBA00004377"/>
    </source>
</evidence>
<sequence length="63" mass="6642">MAMNTGGDDNVMSEINVTPLVDVMLVLLTIFIVTAPLLTNAVAVNLPKATSDLSLAQQESINI</sequence>
<evidence type="ECO:0000256" key="9">
    <source>
        <dbReference type="SAM" id="Phobius"/>
    </source>
</evidence>
<dbReference type="GO" id="GO:0022857">
    <property type="term" value="F:transmembrane transporter activity"/>
    <property type="evidence" value="ECO:0007669"/>
    <property type="project" value="InterPro"/>
</dbReference>
<dbReference type="EMBL" id="LAZR01000709">
    <property type="protein sequence ID" value="KKN59968.1"/>
    <property type="molecule type" value="Genomic_DNA"/>
</dbReference>
<evidence type="ECO:0000256" key="8">
    <source>
        <dbReference type="ARBA" id="ARBA00023136"/>
    </source>
</evidence>
<evidence type="ECO:0000256" key="6">
    <source>
        <dbReference type="ARBA" id="ARBA00022927"/>
    </source>
</evidence>
<keyword evidence="4" id="KW-0997">Cell inner membrane</keyword>
<dbReference type="PANTHER" id="PTHR30558:SF12">
    <property type="entry name" value="BIOPOLYMER TRANSPORT PROTEIN EXBD"/>
    <property type="match status" value="1"/>
</dbReference>
<organism evidence="10">
    <name type="scientific">marine sediment metagenome</name>
    <dbReference type="NCBI Taxonomy" id="412755"/>
    <lineage>
        <taxon>unclassified sequences</taxon>
        <taxon>metagenomes</taxon>
        <taxon>ecological metagenomes</taxon>
    </lineage>
</organism>
<accession>A0A0F9V264</accession>
<dbReference type="InterPro" id="IPR003400">
    <property type="entry name" value="ExbD"/>
</dbReference>
<feature type="non-terminal residue" evidence="10">
    <location>
        <position position="63"/>
    </location>
</feature>
<comment type="subcellular location">
    <subcellularLocation>
        <location evidence="1">Cell inner membrane</location>
        <topology evidence="1">Single-pass membrane protein</topology>
    </subcellularLocation>
</comment>
<dbReference type="GO" id="GO:0005886">
    <property type="term" value="C:plasma membrane"/>
    <property type="evidence" value="ECO:0007669"/>
    <property type="project" value="UniProtKB-SubCell"/>
</dbReference>
<evidence type="ECO:0000256" key="3">
    <source>
        <dbReference type="ARBA" id="ARBA00022475"/>
    </source>
</evidence>
<keyword evidence="8 9" id="KW-0472">Membrane</keyword>
<protein>
    <recommendedName>
        <fullName evidence="11">Biopolymer transport protein ExbD/TolR</fullName>
    </recommendedName>
</protein>
<keyword evidence="3" id="KW-1003">Cell membrane</keyword>
<evidence type="ECO:0008006" key="11">
    <source>
        <dbReference type="Google" id="ProtNLM"/>
    </source>
</evidence>
<evidence type="ECO:0000313" key="10">
    <source>
        <dbReference type="EMBL" id="KKN59968.1"/>
    </source>
</evidence>
<keyword evidence="6" id="KW-0653">Protein transport</keyword>
<name>A0A0F9V264_9ZZZZ</name>
<evidence type="ECO:0000256" key="5">
    <source>
        <dbReference type="ARBA" id="ARBA00022692"/>
    </source>
</evidence>
<feature type="transmembrane region" description="Helical" evidence="9">
    <location>
        <begin position="20"/>
        <end position="38"/>
    </location>
</feature>
<proteinExistence type="predicted"/>
<keyword evidence="7 9" id="KW-1133">Transmembrane helix</keyword>
<evidence type="ECO:0000256" key="2">
    <source>
        <dbReference type="ARBA" id="ARBA00022448"/>
    </source>
</evidence>
<dbReference type="AlphaFoldDB" id="A0A0F9V264"/>
<dbReference type="GO" id="GO:0015031">
    <property type="term" value="P:protein transport"/>
    <property type="evidence" value="ECO:0007669"/>
    <property type="project" value="UniProtKB-KW"/>
</dbReference>
<dbReference type="PANTHER" id="PTHR30558">
    <property type="entry name" value="EXBD MEMBRANE COMPONENT OF PMF-DRIVEN MACROMOLECULE IMPORT SYSTEM"/>
    <property type="match status" value="1"/>
</dbReference>
<evidence type="ECO:0000256" key="4">
    <source>
        <dbReference type="ARBA" id="ARBA00022519"/>
    </source>
</evidence>
<reference evidence="10" key="1">
    <citation type="journal article" date="2015" name="Nature">
        <title>Complex archaea that bridge the gap between prokaryotes and eukaryotes.</title>
        <authorList>
            <person name="Spang A."/>
            <person name="Saw J.H."/>
            <person name="Jorgensen S.L."/>
            <person name="Zaremba-Niedzwiedzka K."/>
            <person name="Martijn J."/>
            <person name="Lind A.E."/>
            <person name="van Eijk R."/>
            <person name="Schleper C."/>
            <person name="Guy L."/>
            <person name="Ettema T.J."/>
        </authorList>
    </citation>
    <scope>NUCLEOTIDE SEQUENCE</scope>
</reference>
<keyword evidence="2" id="KW-0813">Transport</keyword>
<comment type="caution">
    <text evidence="10">The sequence shown here is derived from an EMBL/GenBank/DDBJ whole genome shotgun (WGS) entry which is preliminary data.</text>
</comment>
<evidence type="ECO:0000256" key="7">
    <source>
        <dbReference type="ARBA" id="ARBA00022989"/>
    </source>
</evidence>
<dbReference type="Pfam" id="PF02472">
    <property type="entry name" value="ExbD"/>
    <property type="match status" value="1"/>
</dbReference>
<keyword evidence="5 9" id="KW-0812">Transmembrane</keyword>